<sequence length="359" mass="40363">MMVQKFKSLTTLTASFAVLLGLAACEPGDLDVEENGIDEEIGEEVDEQPGAGVQVTPAYSVLEERFQTEIVTMALEELGYDIVEPRELEYATMHTDIAGGGLDFTAVHWEKLHSEYYSEAGGDDAFQRMGIIVEDMVQGYLIDKETAEEYDITNLEDLQDPEIAELFDTDGDGLANLTGCNPGWGCETVIEHHLDEYELRDTVEHEQGQYMALMADTITRFEQDEPILYYTWTPLWVSSVLTPDEDVVWLEVPYTSLPEDQDPDGEITEEDTTVDGKNLGFALDQMWVLANRDFAEENPAAAAVFESVQIPIDDINEQNERMQDGEDSEADITAHAEEWVEENQDQFDEWVAEAREAAE</sequence>
<dbReference type="SUPFAM" id="SSF53850">
    <property type="entry name" value="Periplasmic binding protein-like II"/>
    <property type="match status" value="1"/>
</dbReference>
<dbReference type="PROSITE" id="PS51257">
    <property type="entry name" value="PROKAR_LIPOPROTEIN"/>
    <property type="match status" value="1"/>
</dbReference>
<evidence type="ECO:0000313" key="3">
    <source>
        <dbReference type="EMBL" id="QDZ39446.1"/>
    </source>
</evidence>
<proteinExistence type="predicted"/>
<feature type="signal peptide" evidence="1">
    <location>
        <begin position="1"/>
        <end position="23"/>
    </location>
</feature>
<dbReference type="GO" id="GO:0022857">
    <property type="term" value="F:transmembrane transporter activity"/>
    <property type="evidence" value="ECO:0007669"/>
    <property type="project" value="InterPro"/>
</dbReference>
<dbReference type="RefSeq" id="WP_146295048.1">
    <property type="nucleotide sequence ID" value="NZ_CP042326.1"/>
</dbReference>
<evidence type="ECO:0000259" key="2">
    <source>
        <dbReference type="Pfam" id="PF04069"/>
    </source>
</evidence>
<dbReference type="Pfam" id="PF04069">
    <property type="entry name" value="OpuAC"/>
    <property type="match status" value="1"/>
</dbReference>
<dbReference type="Gene3D" id="3.40.190.10">
    <property type="entry name" value="Periplasmic binding protein-like II"/>
    <property type="match status" value="1"/>
</dbReference>
<dbReference type="GO" id="GO:0043190">
    <property type="term" value="C:ATP-binding cassette (ABC) transporter complex"/>
    <property type="evidence" value="ECO:0007669"/>
    <property type="project" value="InterPro"/>
</dbReference>
<dbReference type="OrthoDB" id="9787902at2"/>
<gene>
    <name evidence="3" type="primary">proX</name>
    <name evidence="3" type="ORF">FRE64_05615</name>
</gene>
<organism evidence="3 4">
    <name type="scientific">Euhalothece natronophila Z-M001</name>
    <dbReference type="NCBI Taxonomy" id="522448"/>
    <lineage>
        <taxon>Bacteria</taxon>
        <taxon>Bacillati</taxon>
        <taxon>Cyanobacteriota</taxon>
        <taxon>Cyanophyceae</taxon>
        <taxon>Oscillatoriophycideae</taxon>
        <taxon>Chroococcales</taxon>
        <taxon>Halothecacae</taxon>
        <taxon>Halothece cluster</taxon>
        <taxon>Euhalothece</taxon>
    </lineage>
</organism>
<feature type="domain" description="ABC-type glycine betaine transport system substrate-binding" evidence="2">
    <location>
        <begin position="63"/>
        <end position="342"/>
    </location>
</feature>
<protein>
    <submittedName>
        <fullName evidence="3">Glycine betaine/L-proline ABC transporter substrate-binding protein ProX</fullName>
    </submittedName>
</protein>
<feature type="chain" id="PRO_5022758686" evidence="1">
    <location>
        <begin position="24"/>
        <end position="359"/>
    </location>
</feature>
<reference evidence="3" key="1">
    <citation type="submission" date="2019-08" db="EMBL/GenBank/DDBJ databases">
        <title>Carotenoids and Carotenoid Binding Proteins in the Halophilic Cyanobacterium Euhalothece sp. ZM00.</title>
        <authorList>
            <person name="Cho S.M."/>
            <person name="Song J.Y."/>
            <person name="Park Y.-I."/>
        </authorList>
    </citation>
    <scope>NUCLEOTIDE SEQUENCE [LARGE SCALE GENOMIC DNA]</scope>
    <source>
        <strain evidence="3">Z-M001</strain>
    </source>
</reference>
<evidence type="ECO:0000313" key="4">
    <source>
        <dbReference type="Proteomes" id="UP000318453"/>
    </source>
</evidence>
<dbReference type="EMBL" id="CP042326">
    <property type="protein sequence ID" value="QDZ39446.1"/>
    <property type="molecule type" value="Genomic_DNA"/>
</dbReference>
<dbReference type="AlphaFoldDB" id="A0A5B8NKE0"/>
<keyword evidence="4" id="KW-1185">Reference proteome</keyword>
<dbReference type="NCBIfam" id="NF008334">
    <property type="entry name" value="PRK11119.1"/>
    <property type="match status" value="1"/>
</dbReference>
<accession>A0A5B8NKE0</accession>
<dbReference type="Proteomes" id="UP000318453">
    <property type="component" value="Chromosome"/>
</dbReference>
<name>A0A5B8NKE0_9CHRO</name>
<dbReference type="KEGG" id="enn:FRE64_05615"/>
<keyword evidence="1" id="KW-0732">Signal</keyword>
<dbReference type="InterPro" id="IPR007210">
    <property type="entry name" value="ABC_Gly_betaine_transp_sub-bd"/>
</dbReference>
<evidence type="ECO:0000256" key="1">
    <source>
        <dbReference type="SAM" id="SignalP"/>
    </source>
</evidence>
<dbReference type="CDD" id="cd13638">
    <property type="entry name" value="PBP2_EcProx_like"/>
    <property type="match status" value="1"/>
</dbReference>
<dbReference type="Gene3D" id="3.40.190.100">
    <property type="entry name" value="Glycine betaine-binding periplasmic protein, domain 2"/>
    <property type="match status" value="1"/>
</dbReference>